<evidence type="ECO:0000313" key="2">
    <source>
        <dbReference type="EMBL" id="AFJ62332.1"/>
    </source>
</evidence>
<keyword evidence="1" id="KW-1133">Transmembrane helix</keyword>
<sequence>MPGLDAKAGAAETSKARDKAEPVKTFFNFILNTPFLIQLYYYIKYKNDQGFFC</sequence>
<feature type="transmembrane region" description="Helical" evidence="1">
    <location>
        <begin position="25"/>
        <end position="43"/>
    </location>
</feature>
<organism evidence="2 3">
    <name type="scientific">Bacillus amyloliquefaciens (strain Y2)</name>
    <name type="common">Bacillus amyloliquefaciens subsp. plantarum (strain B9601-Y2)</name>
    <dbReference type="NCBI Taxonomy" id="1155777"/>
    <lineage>
        <taxon>Bacteria</taxon>
        <taxon>Bacillati</taxon>
        <taxon>Bacillota</taxon>
        <taxon>Bacilli</taxon>
        <taxon>Bacillales</taxon>
        <taxon>Bacillaceae</taxon>
        <taxon>Bacillus</taxon>
        <taxon>Bacillus amyloliquefaciens group</taxon>
    </lineage>
</organism>
<evidence type="ECO:0000256" key="1">
    <source>
        <dbReference type="SAM" id="Phobius"/>
    </source>
</evidence>
<keyword evidence="1" id="KW-0812">Transmembrane</keyword>
<evidence type="ECO:0000313" key="3">
    <source>
        <dbReference type="Proteomes" id="UP000002878"/>
    </source>
</evidence>
<dbReference type="KEGG" id="bqy:MUS_2389"/>
<name>I2C6Q8_BACAY</name>
<keyword evidence="1" id="KW-0472">Membrane</keyword>
<reference evidence="2 3" key="1">
    <citation type="journal article" date="2012" name="J. Biotechnol.">
        <title>Genome sequence of the plant growth promoting strain Bacillus amyloliquefaciens subsp. plantarum B9601-Y2 and expression of mersacidin and other secondary metabolites.</title>
        <authorList>
            <person name="He P."/>
            <person name="Hao K."/>
            <person name="Blom J."/>
            <person name="Ruckert C."/>
            <person name="Vater J."/>
            <person name="Mao Z."/>
            <person name="Wu Y."/>
            <person name="Hou M."/>
            <person name="He P."/>
            <person name="He Y."/>
            <person name="Borriss R."/>
        </authorList>
    </citation>
    <scope>NUCLEOTIDE SEQUENCE [LARGE SCALE GENOMIC DNA]</scope>
    <source>
        <strain evidence="2">Y2</strain>
    </source>
</reference>
<accession>I2C6Q8</accession>
<dbReference type="EMBL" id="CP003332">
    <property type="protein sequence ID" value="AFJ62332.1"/>
    <property type="molecule type" value="Genomic_DNA"/>
</dbReference>
<protein>
    <submittedName>
        <fullName evidence="2">Uncharacterized protein</fullName>
    </submittedName>
</protein>
<dbReference type="Proteomes" id="UP000002878">
    <property type="component" value="Chromosome"/>
</dbReference>
<gene>
    <name evidence="2" type="ORF">MUS_2389</name>
</gene>
<dbReference type="HOGENOM" id="CLU_3058169_0_0_9"/>
<proteinExistence type="predicted"/>
<dbReference type="AlphaFoldDB" id="I2C6Q8"/>